<keyword evidence="4" id="KW-1185">Reference proteome</keyword>
<dbReference type="Proteomes" id="UP001108240">
    <property type="component" value="Unplaced"/>
</dbReference>
<dbReference type="InterPro" id="IPR009057">
    <property type="entry name" value="Homeodomain-like_sf"/>
</dbReference>
<reference evidence="3" key="2">
    <citation type="submission" date="2025-09" db="UniProtKB">
        <authorList>
            <consortium name="Ensembl"/>
        </authorList>
    </citation>
    <scope>IDENTIFICATION</scope>
</reference>
<dbReference type="Pfam" id="PF25787">
    <property type="entry name" value="HTH_SB"/>
    <property type="match status" value="1"/>
</dbReference>
<dbReference type="Pfam" id="PF01498">
    <property type="entry name" value="HTH_Tnp_Tc3_2"/>
    <property type="match status" value="1"/>
</dbReference>
<dbReference type="SUPFAM" id="SSF46689">
    <property type="entry name" value="Homeodomain-like"/>
    <property type="match status" value="1"/>
</dbReference>
<dbReference type="InterPro" id="IPR036388">
    <property type="entry name" value="WH-like_DNA-bd_sf"/>
</dbReference>
<protein>
    <recommendedName>
        <fullName evidence="5">Transposase Tc1-like domain-containing protein</fullName>
    </recommendedName>
</protein>
<dbReference type="Gene3D" id="1.10.10.10">
    <property type="entry name" value="Winged helix-like DNA-binding domain superfamily/Winged helix DNA-binding domain"/>
    <property type="match status" value="1"/>
</dbReference>
<name>A0A9J8AXJ1_CYPCA</name>
<evidence type="ECO:0000259" key="2">
    <source>
        <dbReference type="Pfam" id="PF25787"/>
    </source>
</evidence>
<sequence length="246" mass="27956">MGGKALSKDLRDKVVDRHKSGDGNFSKVLSIPKSTVKSFIKKWKVFCTTQTLPRSRRHSKLDERARRNLVREAINRPTATLKQLKEFMTKSGHCVHVTTISQILHKYRAARKKPLLKKGLSRLSFAKTHLEDSEAVETKIIPPVKHGGGNILLWGCFSAAGTGALLSMGKRFMFQHDNDPKHTANLSTQWLKEKKVNVLAWPNQSPDLMTAYIKSLKYHQLISLGKSDQSEDQESEWHDFFEDGHL</sequence>
<dbReference type="Ensembl" id="ENSCCRT00000174899.1">
    <property type="protein sequence ID" value="ENSCCRP00000150019.1"/>
    <property type="gene ID" value="ENSCCRG00000053331.1"/>
</dbReference>
<dbReference type="GeneTree" id="ENSGT01150000287007"/>
<evidence type="ECO:0008006" key="5">
    <source>
        <dbReference type="Google" id="ProtNLM"/>
    </source>
</evidence>
<dbReference type="AlphaFoldDB" id="A0A9J8AXJ1"/>
<reference evidence="3" key="1">
    <citation type="submission" date="2025-08" db="UniProtKB">
        <authorList>
            <consortium name="Ensembl"/>
        </authorList>
    </citation>
    <scope>IDENTIFICATION</scope>
</reference>
<feature type="domain" description="Transposase Tc1-like" evidence="1">
    <location>
        <begin position="66"/>
        <end position="130"/>
    </location>
</feature>
<evidence type="ECO:0000313" key="4">
    <source>
        <dbReference type="Proteomes" id="UP001108240"/>
    </source>
</evidence>
<feature type="domain" description="Sleeping Beauty transposase HTH" evidence="2">
    <location>
        <begin position="3"/>
        <end position="50"/>
    </location>
</feature>
<evidence type="ECO:0000259" key="1">
    <source>
        <dbReference type="Pfam" id="PF01498"/>
    </source>
</evidence>
<accession>A0A9J8AXJ1</accession>
<dbReference type="InterPro" id="IPR057667">
    <property type="entry name" value="HTH_SB"/>
</dbReference>
<dbReference type="InterPro" id="IPR036397">
    <property type="entry name" value="RNaseH_sf"/>
</dbReference>
<evidence type="ECO:0000313" key="3">
    <source>
        <dbReference type="Ensembl" id="ENSCCRP00000150019.1"/>
    </source>
</evidence>
<dbReference type="GO" id="GO:0015074">
    <property type="term" value="P:DNA integration"/>
    <property type="evidence" value="ECO:0007669"/>
    <property type="project" value="InterPro"/>
</dbReference>
<proteinExistence type="predicted"/>
<dbReference type="GO" id="GO:0003677">
    <property type="term" value="F:DNA binding"/>
    <property type="evidence" value="ECO:0007669"/>
    <property type="project" value="InterPro"/>
</dbReference>
<organism evidence="3 4">
    <name type="scientific">Cyprinus carpio carpio</name>
    <dbReference type="NCBI Taxonomy" id="630221"/>
    <lineage>
        <taxon>Eukaryota</taxon>
        <taxon>Metazoa</taxon>
        <taxon>Chordata</taxon>
        <taxon>Craniata</taxon>
        <taxon>Vertebrata</taxon>
        <taxon>Euteleostomi</taxon>
        <taxon>Actinopterygii</taxon>
        <taxon>Neopterygii</taxon>
        <taxon>Teleostei</taxon>
        <taxon>Ostariophysi</taxon>
        <taxon>Cypriniformes</taxon>
        <taxon>Cyprinidae</taxon>
        <taxon>Cyprininae</taxon>
        <taxon>Cyprinus</taxon>
    </lineage>
</organism>
<dbReference type="Gene3D" id="3.30.420.10">
    <property type="entry name" value="Ribonuclease H-like superfamily/Ribonuclease H"/>
    <property type="match status" value="1"/>
</dbReference>
<dbReference type="InterPro" id="IPR002492">
    <property type="entry name" value="Transposase_Tc1-like"/>
</dbReference>
<dbReference type="GO" id="GO:0006313">
    <property type="term" value="P:DNA transposition"/>
    <property type="evidence" value="ECO:0007669"/>
    <property type="project" value="InterPro"/>
</dbReference>